<feature type="compositionally biased region" description="Polar residues" evidence="10">
    <location>
        <begin position="1"/>
        <end position="16"/>
    </location>
</feature>
<evidence type="ECO:0000313" key="14">
    <source>
        <dbReference type="RefSeq" id="XP_030375191.1"/>
    </source>
</evidence>
<dbReference type="InterPro" id="IPR013083">
    <property type="entry name" value="Znf_RING/FYVE/PHD"/>
</dbReference>
<dbReference type="InterPro" id="IPR001965">
    <property type="entry name" value="Znf_PHD"/>
</dbReference>
<feature type="site" description="Histone H3K4me3 binding" evidence="7">
    <location>
        <position position="2165"/>
    </location>
</feature>
<evidence type="ECO:0000259" key="11">
    <source>
        <dbReference type="PROSITE" id="PS50016"/>
    </source>
</evidence>
<feature type="region of interest" description="Disordered" evidence="10">
    <location>
        <begin position="1541"/>
        <end position="1738"/>
    </location>
</feature>
<evidence type="ECO:0000256" key="6">
    <source>
        <dbReference type="ARBA" id="ARBA00023242"/>
    </source>
</evidence>
<feature type="compositionally biased region" description="Pro residues" evidence="10">
    <location>
        <begin position="2091"/>
        <end position="2101"/>
    </location>
</feature>
<dbReference type="SUPFAM" id="SSF57903">
    <property type="entry name" value="FYVE/PHD zinc finger"/>
    <property type="match status" value="1"/>
</dbReference>
<dbReference type="Proteomes" id="UP000504634">
    <property type="component" value="Unplaced"/>
</dbReference>
<dbReference type="SUPFAM" id="SSF57667">
    <property type="entry name" value="beta-beta-alpha zinc fingers"/>
    <property type="match status" value="1"/>
</dbReference>
<feature type="binding site" evidence="8">
    <location>
        <position position="2179"/>
    </location>
    <ligand>
        <name>Zn(2+)</name>
        <dbReference type="ChEBI" id="CHEBI:29105"/>
        <label>1</label>
    </ligand>
</feature>
<feature type="compositionally biased region" description="Basic residues" evidence="10">
    <location>
        <begin position="1596"/>
        <end position="1605"/>
    </location>
</feature>
<feature type="compositionally biased region" description="Basic and acidic residues" evidence="10">
    <location>
        <begin position="439"/>
        <end position="451"/>
    </location>
</feature>
<comment type="similarity">
    <text evidence="2">Belongs to the ING family.</text>
</comment>
<dbReference type="PANTHER" id="PTHR10333">
    <property type="entry name" value="INHIBITOR OF GROWTH PROTEIN"/>
    <property type="match status" value="1"/>
</dbReference>
<feature type="site" description="Histone H3K4me3 binding" evidence="7">
    <location>
        <position position="2152"/>
    </location>
</feature>
<accession>A0A6J2TEJ3</accession>
<feature type="region of interest" description="Disordered" evidence="10">
    <location>
        <begin position="1791"/>
        <end position="1812"/>
    </location>
</feature>
<gene>
    <name evidence="14" type="primary">LOC115624593</name>
</gene>
<dbReference type="RefSeq" id="XP_030375191.1">
    <property type="nucleotide sequence ID" value="XM_030519331.1"/>
</dbReference>
<feature type="region of interest" description="Disordered" evidence="10">
    <location>
        <begin position="794"/>
        <end position="818"/>
    </location>
</feature>
<feature type="binding site" evidence="8">
    <location>
        <position position="2153"/>
    </location>
    <ligand>
        <name>Zn(2+)</name>
        <dbReference type="ChEBI" id="CHEBI:29105"/>
        <label>1</label>
    </ligand>
</feature>
<reference evidence="14" key="1">
    <citation type="submission" date="2025-08" db="UniProtKB">
        <authorList>
            <consortium name="RefSeq"/>
        </authorList>
    </citation>
    <scope>IDENTIFICATION</scope>
    <source>
        <strain evidence="14">11010-0011.00</strain>
        <tissue evidence="14">Whole body</tissue>
    </source>
</reference>
<feature type="binding site" evidence="8">
    <location>
        <position position="2195"/>
    </location>
    <ligand>
        <name>Zn(2+)</name>
        <dbReference type="ChEBI" id="CHEBI:29105"/>
        <label>2</label>
    </ligand>
</feature>
<feature type="compositionally biased region" description="Basic residues" evidence="10">
    <location>
        <begin position="1665"/>
        <end position="1676"/>
    </location>
</feature>
<feature type="domain" description="C2H2-type" evidence="12">
    <location>
        <begin position="1270"/>
        <end position="1297"/>
    </location>
</feature>
<feature type="region of interest" description="Disordered" evidence="10">
    <location>
        <begin position="1329"/>
        <end position="1522"/>
    </location>
</feature>
<dbReference type="GeneID" id="115624593"/>
<dbReference type="SMART" id="SM00355">
    <property type="entry name" value="ZnF_C2H2"/>
    <property type="match status" value="9"/>
</dbReference>
<feature type="region of interest" description="Disordered" evidence="10">
    <location>
        <begin position="843"/>
        <end position="879"/>
    </location>
</feature>
<organism evidence="13 14">
    <name type="scientific">Drosophila lebanonensis</name>
    <name type="common">Fruit fly</name>
    <name type="synonym">Scaptodrosophila lebanonensis</name>
    <dbReference type="NCBI Taxonomy" id="7225"/>
    <lineage>
        <taxon>Eukaryota</taxon>
        <taxon>Metazoa</taxon>
        <taxon>Ecdysozoa</taxon>
        <taxon>Arthropoda</taxon>
        <taxon>Hexapoda</taxon>
        <taxon>Insecta</taxon>
        <taxon>Pterygota</taxon>
        <taxon>Neoptera</taxon>
        <taxon>Endopterygota</taxon>
        <taxon>Diptera</taxon>
        <taxon>Brachycera</taxon>
        <taxon>Muscomorpha</taxon>
        <taxon>Ephydroidea</taxon>
        <taxon>Drosophilidae</taxon>
        <taxon>Scaptodrosophila</taxon>
    </lineage>
</organism>
<sequence>MMETLEQQQTKITSSIEPHVGDTDTTATAASEDDDYEDFRNVTELEEEESSERSQCSNNAEDVVSGEVSLEKEETYPSKSIIDAKKICDDVAIELASEESPADKPEAVEDVPNPAAQDAELAAQEAELTAQDWKPAGESNTTFTPSVQENNEMCASSEGHVAIVREEDVVETCKENKFLDEFAVETVEENNDTPDAKELPLTDLKSCKEGNIDTSEEVSTDNADDQASVTEFKNEDAVPFVCAEAIKIESCSEDEEAEAGMNCEAEVQANCVRLHSSCDQKEDLKSSFEDIKAKLQGTETTKIKVNGAHESHEELQVAVECNEEVTKVKCDEVEAREDGQLAVIENNVDIDISHATNASKDGDNSSYCSAMSVVENEATMYTTVNGVNDEVASNSNSDSSASQQLVIDHPESEQNSRVKPIMLALKRRPSNERSIANDQEPKANHVHHEQGKNISHTLTIEKSDALETEHPSLLMQRLQQPLASTCNAPNILSCFKCNASNFVNFQELNDHLVQCNERPKSVTVHQTATTVANPTQSTATTTPNSSVSLKPERFFRCVRCNTVHQCWNFFLHMRDVHQRYICLYCSHVFATVEKLSLHLENKHDIDQVHLASDSWTALQLTEDRARYLICCTCEATFPHGSRFEDHDCAEFMKPCTLCGQKGCHTNDCRNSSTKAGKRKRKVKRKKVSAETPLAPTGDANIPVPPNAPLLITSMAEPVAEATPAPKLVVPKIMLRVPKEFQKSVDAALSSTDTEEEDLEMEQEPEPEIAGPSEIMQPITLSLEAQTVLSEDTETATETASVVRDTTPPSVVGGVEKDDSPTAKLSRVLAEIERTKMDIQRTKADMAAKKPPKTISAQVEEPPSPAERRWSPTPPASPKHNNHIDAEAVVAPMEQTNLPLPVPEVEQPELTRRNSLGSDCMDIDDSIGVSAAEQPLKQALARPQEETAPLLDLGVDEVKATSLEPESQTVLPAVLIPPTSPPPSDGIVVAPADTHTVDLQLDRPLDKFDMVVFVRICLKAVYPFCLYCNHARRIAVNGRQLLLHIIAQHRFTATVDSITAEELHAETIVAKLKSFLPDLEYAFLNADSYCSIGDGQYSHPFNERIYECFQCRYVTSTHKELYTHNRRLHIKTNILCFMCRTNFYSFSEILCHICPGDAQLTSIYDLKFRCCLCETSGELPSAFRLMVHLRKAHFACDICLEDCYSQVRLSSHVWKHKLLHLCYRCGIAYRNKQDISKHLFWKHGTESTSCKRCLQKRWRHVYHFCVPPAQFTCEHCQFTFSKAIYLEVHKRMHLGDFRYPCTEVGCQQKFVSRRLLLKHAATHEVLAEVQSVEEKSSDHVPKLEDADKQQEIKEEKPDPSTEEHKSTGEAEIPTNDTLLNHEAAVGSTAAEQREQVKQVAEEAPRKRRKKSKRNKESLEDLNLIAPNLSESDSSNDSDSDVPKSVLLEEKLPIRGSVDDLDMPKVMLSPASESDNDNDKEEQEEKETEERKADQKQKGIEDVPTDAEDSKEVIAPIKSEPEKEAVPEIWKNLLQLQASGCVTKEHETEESLANYSNSDDERCPRPAKIHVAISDHDYCKIKRTPPPSPVKEKAFAKLARRARHNSTKRGSEDSDTDSSSSSSSNSDSSSCSCGSNCSCSSNSSSGSSSTDSSSEDSDSSAQTRGSPQKRPRKKSVRGKKGDPAISKLPKTQQQHPAEEDVNVTALSEERPPSPPKPPMYNESDFDTAVSDTDEEFYDAHPQKMASELLAMKRAALLADRPQLLEQSNYDIVENSRPSTPSLPEEAAAYAEKRERAKNKKKKRDRKSTCRSAAGVQQQLELKTEYMTPLSSQPESLGATVLPSLQLTQMPVSDHNVSLLPLTPLTHRLQPTLTRMSEGSSCSDADGSLKRSKRTRRPNKFYGYTSDDENMSSVLQPPLQVGMQLIKPQPPPQLTWAKEDLPTPAKSILNQYRNKTHRSTGGGASSVSGSAASGGGHHQYSNGTPTGVPGSSRKRNKRTLLSGVGDKVGSANRKRPAKRSRPNEQLPPIPTLKIRPALLVATTGVAGSESSDSSSGGEDGDVNVTSLLPATVPTAPHVPSGIPTPQQQHLNSLLPPPPPPPVPTPAATAFNQPIPPALLPNPDFATLQYFKANNIRYPIRPPAGARLAREGESVYCYCRCPYDEVSEMIACDGDNCLIEWFHFECVGIMVAPQGKWFCAECRPKYSEGLYPMVKGK</sequence>
<evidence type="ECO:0000256" key="5">
    <source>
        <dbReference type="ARBA" id="ARBA00022833"/>
    </source>
</evidence>
<keyword evidence="13" id="KW-1185">Reference proteome</keyword>
<feature type="site" description="Histone H3K4me3 binding" evidence="7">
    <location>
        <position position="2169"/>
    </location>
</feature>
<feature type="site" description="Histone H3K4me3 binding" evidence="7">
    <location>
        <position position="2177"/>
    </location>
</feature>
<feature type="compositionally biased region" description="Basic and acidic residues" evidence="10">
    <location>
        <begin position="1390"/>
        <end position="1403"/>
    </location>
</feature>
<dbReference type="PROSITE" id="PS50157">
    <property type="entry name" value="ZINC_FINGER_C2H2_2"/>
    <property type="match status" value="2"/>
</dbReference>
<feature type="binding site" evidence="8">
    <location>
        <position position="2168"/>
    </location>
    <ligand>
        <name>Zn(2+)</name>
        <dbReference type="ChEBI" id="CHEBI:29105"/>
        <label>2</label>
    </ligand>
</feature>
<dbReference type="PROSITE" id="PS01359">
    <property type="entry name" value="ZF_PHD_1"/>
    <property type="match status" value="1"/>
</dbReference>
<feature type="compositionally biased region" description="Basic and acidic residues" evidence="10">
    <location>
        <begin position="1329"/>
        <end position="1367"/>
    </location>
</feature>
<feature type="region of interest" description="Disordered" evidence="10">
    <location>
        <begin position="1871"/>
        <end position="1909"/>
    </location>
</feature>
<evidence type="ECO:0000313" key="13">
    <source>
        <dbReference type="Proteomes" id="UP000504634"/>
    </source>
</evidence>
<evidence type="ECO:0000259" key="12">
    <source>
        <dbReference type="PROSITE" id="PS50157"/>
    </source>
</evidence>
<keyword evidence="5 8" id="KW-0862">Zinc</keyword>
<keyword evidence="4 9" id="KW-0863">Zinc-finger</keyword>
<name>A0A6J2TEJ3_DROLE</name>
<dbReference type="OrthoDB" id="5411773at2759"/>
<feature type="compositionally biased region" description="Acidic residues" evidence="10">
    <location>
        <begin position="1472"/>
        <end position="1485"/>
    </location>
</feature>
<feature type="compositionally biased region" description="Basic residues" evidence="10">
    <location>
        <begin position="675"/>
        <end position="686"/>
    </location>
</feature>
<evidence type="ECO:0000256" key="4">
    <source>
        <dbReference type="ARBA" id="ARBA00022771"/>
    </source>
</evidence>
<feature type="compositionally biased region" description="Basic residues" evidence="10">
    <location>
        <begin position="1887"/>
        <end position="1896"/>
    </location>
</feature>
<dbReference type="PROSITE" id="PS50016">
    <property type="entry name" value="ZF_PHD_2"/>
    <property type="match status" value="1"/>
</dbReference>
<feature type="compositionally biased region" description="Basic and acidic residues" evidence="10">
    <location>
        <begin position="1486"/>
        <end position="1499"/>
    </location>
</feature>
<feature type="compositionally biased region" description="Low complexity" evidence="10">
    <location>
        <begin position="1615"/>
        <end position="1650"/>
    </location>
</feature>
<proteinExistence type="inferred from homology"/>
<feature type="region of interest" description="Disordered" evidence="10">
    <location>
        <begin position="1952"/>
        <end position="2110"/>
    </location>
</feature>
<dbReference type="CDD" id="cd15505">
    <property type="entry name" value="PHD_ING"/>
    <property type="match status" value="1"/>
</dbReference>
<dbReference type="InterPro" id="IPR036236">
    <property type="entry name" value="Znf_C2H2_sf"/>
</dbReference>
<dbReference type="SMART" id="SM00249">
    <property type="entry name" value="PHD"/>
    <property type="match status" value="1"/>
</dbReference>
<protein>
    <submittedName>
        <fullName evidence="14">Uncharacterized protein LOC115624593</fullName>
    </submittedName>
</protein>
<evidence type="ECO:0000256" key="7">
    <source>
        <dbReference type="PIRSR" id="PIRSR628651-50"/>
    </source>
</evidence>
<dbReference type="GO" id="GO:0008270">
    <property type="term" value="F:zinc ion binding"/>
    <property type="evidence" value="ECO:0007669"/>
    <property type="project" value="UniProtKB-KW"/>
</dbReference>
<keyword evidence="6" id="KW-0539">Nucleus</keyword>
<feature type="binding site" evidence="8">
    <location>
        <position position="2182"/>
    </location>
    <ligand>
        <name>Zn(2+)</name>
        <dbReference type="ChEBI" id="CHEBI:29105"/>
        <label>1</label>
    </ligand>
</feature>
<dbReference type="InterPro" id="IPR019787">
    <property type="entry name" value="Znf_PHD-finger"/>
</dbReference>
<feature type="compositionally biased region" description="Acidic residues" evidence="10">
    <location>
        <begin position="752"/>
        <end position="766"/>
    </location>
</feature>
<feature type="binding site" evidence="8">
    <location>
        <position position="2173"/>
    </location>
    <ligand>
        <name>Zn(2+)</name>
        <dbReference type="ChEBI" id="CHEBI:29105"/>
        <label>2</label>
    </ligand>
</feature>
<feature type="binding site" evidence="8">
    <location>
        <position position="2198"/>
    </location>
    <ligand>
        <name>Zn(2+)</name>
        <dbReference type="ChEBI" id="CHEBI:29105"/>
        <label>2</label>
    </ligand>
</feature>
<feature type="compositionally biased region" description="Polar residues" evidence="10">
    <location>
        <begin position="1871"/>
        <end position="1880"/>
    </location>
</feature>
<feature type="compositionally biased region" description="Basic residues" evidence="10">
    <location>
        <begin position="1793"/>
        <end position="1803"/>
    </location>
</feature>
<evidence type="ECO:0000256" key="10">
    <source>
        <dbReference type="SAM" id="MobiDB-lite"/>
    </source>
</evidence>
<evidence type="ECO:0000256" key="1">
    <source>
        <dbReference type="ARBA" id="ARBA00004123"/>
    </source>
</evidence>
<feature type="region of interest" description="Disordered" evidence="10">
    <location>
        <begin position="429"/>
        <end position="454"/>
    </location>
</feature>
<dbReference type="InterPro" id="IPR013087">
    <property type="entry name" value="Znf_C2H2_type"/>
</dbReference>
<dbReference type="Gene3D" id="3.30.160.60">
    <property type="entry name" value="Classic Zinc Finger"/>
    <property type="match status" value="1"/>
</dbReference>
<feature type="region of interest" description="Disordered" evidence="10">
    <location>
        <begin position="669"/>
        <end position="701"/>
    </location>
</feature>
<feature type="domain" description="C2H2-type" evidence="12">
    <location>
        <begin position="1298"/>
        <end position="1322"/>
    </location>
</feature>
<evidence type="ECO:0000256" key="3">
    <source>
        <dbReference type="ARBA" id="ARBA00022723"/>
    </source>
</evidence>
<feature type="domain" description="PHD-type" evidence="11">
    <location>
        <begin position="2150"/>
        <end position="2201"/>
    </location>
</feature>
<dbReference type="InterPro" id="IPR028651">
    <property type="entry name" value="ING_fam"/>
</dbReference>
<evidence type="ECO:0000256" key="2">
    <source>
        <dbReference type="ARBA" id="ARBA00010210"/>
    </source>
</evidence>
<evidence type="ECO:0000256" key="9">
    <source>
        <dbReference type="PROSITE-ProRule" id="PRU00042"/>
    </source>
</evidence>
<dbReference type="GO" id="GO:0005634">
    <property type="term" value="C:nucleus"/>
    <property type="evidence" value="ECO:0007669"/>
    <property type="project" value="UniProtKB-SubCell"/>
</dbReference>
<dbReference type="CTD" id="36986"/>
<dbReference type="PROSITE" id="PS00028">
    <property type="entry name" value="ZINC_FINGER_C2H2_1"/>
    <property type="match status" value="4"/>
</dbReference>
<dbReference type="InterPro" id="IPR019786">
    <property type="entry name" value="Zinc_finger_PHD-type_CS"/>
</dbReference>
<feature type="region of interest" description="Disordered" evidence="10">
    <location>
        <begin position="746"/>
        <end position="769"/>
    </location>
</feature>
<keyword evidence="3 8" id="KW-0479">Metal-binding</keyword>
<feature type="binding site" evidence="8">
    <location>
        <position position="2155"/>
    </location>
    <ligand>
        <name>Zn(2+)</name>
        <dbReference type="ChEBI" id="CHEBI:29105"/>
        <label>1</label>
    </ligand>
</feature>
<comment type="subcellular location">
    <subcellularLocation>
        <location evidence="1">Nucleus</location>
    </subcellularLocation>
</comment>
<dbReference type="InterPro" id="IPR011011">
    <property type="entry name" value="Znf_FYVE_PHD"/>
</dbReference>
<dbReference type="Gene3D" id="3.30.40.10">
    <property type="entry name" value="Zinc/RING finger domain, C3HC4 (zinc finger)"/>
    <property type="match status" value="1"/>
</dbReference>
<feature type="compositionally biased region" description="Low complexity" evidence="10">
    <location>
        <begin position="2044"/>
        <end position="2053"/>
    </location>
</feature>
<feature type="region of interest" description="Disordered" evidence="10">
    <location>
        <begin position="1"/>
        <end position="75"/>
    </location>
</feature>
<evidence type="ECO:0000256" key="8">
    <source>
        <dbReference type="PIRSR" id="PIRSR628651-51"/>
    </source>
</evidence>